<dbReference type="Proteomes" id="UP001583186">
    <property type="component" value="Unassembled WGS sequence"/>
</dbReference>
<keyword evidence="3" id="KW-1185">Reference proteome</keyword>
<feature type="compositionally biased region" description="Basic and acidic residues" evidence="1">
    <location>
        <begin position="120"/>
        <end position="133"/>
    </location>
</feature>
<feature type="compositionally biased region" description="Low complexity" evidence="1">
    <location>
        <begin position="196"/>
        <end position="205"/>
    </location>
</feature>
<evidence type="ECO:0000256" key="1">
    <source>
        <dbReference type="SAM" id="MobiDB-lite"/>
    </source>
</evidence>
<proteinExistence type="predicted"/>
<name>A0ABR3ZA92_9PEZI</name>
<protein>
    <submittedName>
        <fullName evidence="2">Uncharacterized protein</fullName>
    </submittedName>
</protein>
<reference evidence="2 3" key="1">
    <citation type="journal article" date="2024" name="IMA Fungus">
        <title>IMA Genome - F19 : A genome assembly and annotation guide to empower mycologists, including annotated draft genome sequences of Ceratocystis pirilliformis, Diaporthe australafricana, Fusarium ophioides, Paecilomyces lecythidis, and Sporothrix stenoceras.</title>
        <authorList>
            <person name="Aylward J."/>
            <person name="Wilson A.M."/>
            <person name="Visagie C.M."/>
            <person name="Spraker J."/>
            <person name="Barnes I."/>
            <person name="Buitendag C."/>
            <person name="Ceriani C."/>
            <person name="Del Mar Angel L."/>
            <person name="du Plessis D."/>
            <person name="Fuchs T."/>
            <person name="Gasser K."/>
            <person name="Kramer D."/>
            <person name="Li W."/>
            <person name="Munsamy K."/>
            <person name="Piso A."/>
            <person name="Price J.L."/>
            <person name="Sonnekus B."/>
            <person name="Thomas C."/>
            <person name="van der Nest A."/>
            <person name="van Dijk A."/>
            <person name="van Heerden A."/>
            <person name="van Vuuren N."/>
            <person name="Yilmaz N."/>
            <person name="Duong T.A."/>
            <person name="van der Merwe N.A."/>
            <person name="Wingfield M.J."/>
            <person name="Wingfield B.D."/>
        </authorList>
    </citation>
    <scope>NUCLEOTIDE SEQUENCE [LARGE SCALE GENOMIC DNA]</scope>
    <source>
        <strain evidence="2 3">CMW 5346</strain>
    </source>
</reference>
<feature type="compositionally biased region" description="Basic residues" evidence="1">
    <location>
        <begin position="107"/>
        <end position="119"/>
    </location>
</feature>
<feature type="region of interest" description="Disordered" evidence="1">
    <location>
        <begin position="96"/>
        <end position="138"/>
    </location>
</feature>
<sequence length="256" mass="27393">MATATSTQLRFLTDAAHLLRQSAPETSAHLMRRRIDIALNSQAQAAATAASTGSTGPLSSSTSAPIAALPQNDIQRQHVCTSCGLILIPGSDGTTLTIQSGLPSQKKEKKKLDRKRKRNDKTETTSVEPDKKPRVQTPHAGITKVYKCGFCSKETRISLPAPLPLAKHRNKKAMPTALPKIEETEPTPAATQNLVTSSKPQTPSSTAPPPKAASNANSKKRAKNRKAGLLALLDKSRGSDSGSLNLNLSFDDFRKK</sequence>
<gene>
    <name evidence="2" type="ORF">Sste5346_004406</name>
</gene>
<accession>A0ABR3ZA92</accession>
<evidence type="ECO:0000313" key="2">
    <source>
        <dbReference type="EMBL" id="KAL1896773.1"/>
    </source>
</evidence>
<evidence type="ECO:0000313" key="3">
    <source>
        <dbReference type="Proteomes" id="UP001583186"/>
    </source>
</evidence>
<dbReference type="EMBL" id="JAWCUI010000021">
    <property type="protein sequence ID" value="KAL1896773.1"/>
    <property type="molecule type" value="Genomic_DNA"/>
</dbReference>
<organism evidence="2 3">
    <name type="scientific">Sporothrix stenoceras</name>
    <dbReference type="NCBI Taxonomy" id="5173"/>
    <lineage>
        <taxon>Eukaryota</taxon>
        <taxon>Fungi</taxon>
        <taxon>Dikarya</taxon>
        <taxon>Ascomycota</taxon>
        <taxon>Pezizomycotina</taxon>
        <taxon>Sordariomycetes</taxon>
        <taxon>Sordariomycetidae</taxon>
        <taxon>Ophiostomatales</taxon>
        <taxon>Ophiostomataceae</taxon>
        <taxon>Sporothrix</taxon>
    </lineage>
</organism>
<feature type="compositionally biased region" description="Low complexity" evidence="1">
    <location>
        <begin position="239"/>
        <end position="250"/>
    </location>
</feature>
<feature type="region of interest" description="Disordered" evidence="1">
    <location>
        <begin position="177"/>
        <end position="256"/>
    </location>
</feature>
<comment type="caution">
    <text evidence="2">The sequence shown here is derived from an EMBL/GenBank/DDBJ whole genome shotgun (WGS) entry which is preliminary data.</text>
</comment>